<reference evidence="1" key="1">
    <citation type="submission" date="2014-09" db="EMBL/GenBank/DDBJ databases">
        <authorList>
            <person name="Magalhaes I.L.F."/>
            <person name="Oliveira U."/>
            <person name="Santos F.R."/>
            <person name="Vidigal T.H.D.A."/>
            <person name="Brescovit A.D."/>
            <person name="Santos A.J."/>
        </authorList>
    </citation>
    <scope>NUCLEOTIDE SEQUENCE</scope>
    <source>
        <tissue evidence="1">Shoot tissue taken approximately 20 cm above the soil surface</tissue>
    </source>
</reference>
<accession>A0A0A9FAS6</accession>
<dbReference type="EMBL" id="GBRH01188449">
    <property type="protein sequence ID" value="JAE09447.1"/>
    <property type="molecule type" value="Transcribed_RNA"/>
</dbReference>
<organism evidence="1">
    <name type="scientific">Arundo donax</name>
    <name type="common">Giant reed</name>
    <name type="synonym">Donax arundinaceus</name>
    <dbReference type="NCBI Taxonomy" id="35708"/>
    <lineage>
        <taxon>Eukaryota</taxon>
        <taxon>Viridiplantae</taxon>
        <taxon>Streptophyta</taxon>
        <taxon>Embryophyta</taxon>
        <taxon>Tracheophyta</taxon>
        <taxon>Spermatophyta</taxon>
        <taxon>Magnoliopsida</taxon>
        <taxon>Liliopsida</taxon>
        <taxon>Poales</taxon>
        <taxon>Poaceae</taxon>
        <taxon>PACMAD clade</taxon>
        <taxon>Arundinoideae</taxon>
        <taxon>Arundineae</taxon>
        <taxon>Arundo</taxon>
    </lineage>
</organism>
<name>A0A0A9FAS6_ARUDO</name>
<evidence type="ECO:0000313" key="1">
    <source>
        <dbReference type="EMBL" id="JAE09447.1"/>
    </source>
</evidence>
<reference evidence="1" key="2">
    <citation type="journal article" date="2015" name="Data Brief">
        <title>Shoot transcriptome of the giant reed, Arundo donax.</title>
        <authorList>
            <person name="Barrero R.A."/>
            <person name="Guerrero F.D."/>
            <person name="Moolhuijzen P."/>
            <person name="Goolsby J.A."/>
            <person name="Tidwell J."/>
            <person name="Bellgard S.E."/>
            <person name="Bellgard M.I."/>
        </authorList>
    </citation>
    <scope>NUCLEOTIDE SEQUENCE</scope>
    <source>
        <tissue evidence="1">Shoot tissue taken approximately 20 cm above the soil surface</tissue>
    </source>
</reference>
<sequence length="10" mass="1157">MLDWDNVPAP</sequence>
<proteinExistence type="predicted"/>
<protein>
    <submittedName>
        <fullName evidence="1">Uncharacterized protein</fullName>
    </submittedName>
</protein>